<reference evidence="1" key="3">
    <citation type="submission" date="2025-09" db="UniProtKB">
        <authorList>
            <consortium name="Ensembl"/>
        </authorList>
    </citation>
    <scope>IDENTIFICATION</scope>
    <source>
        <strain evidence="1">Thoroughbred</strain>
    </source>
</reference>
<organism evidence="1 2">
    <name type="scientific">Equus caballus</name>
    <name type="common">Horse</name>
    <dbReference type="NCBI Taxonomy" id="9796"/>
    <lineage>
        <taxon>Eukaryota</taxon>
        <taxon>Metazoa</taxon>
        <taxon>Chordata</taxon>
        <taxon>Craniata</taxon>
        <taxon>Vertebrata</taxon>
        <taxon>Euteleostomi</taxon>
        <taxon>Mammalia</taxon>
        <taxon>Eutheria</taxon>
        <taxon>Laurasiatheria</taxon>
        <taxon>Perissodactyla</taxon>
        <taxon>Equidae</taxon>
        <taxon>Equus</taxon>
    </lineage>
</organism>
<evidence type="ECO:0000313" key="2">
    <source>
        <dbReference type="Proteomes" id="UP000002281"/>
    </source>
</evidence>
<dbReference type="AlphaFoldDB" id="A0A9L0SMJ0"/>
<evidence type="ECO:0000313" key="1">
    <source>
        <dbReference type="Ensembl" id="ENSECAP00000075202.1"/>
    </source>
</evidence>
<reference evidence="1 2" key="1">
    <citation type="journal article" date="2009" name="Science">
        <title>Genome sequence, comparative analysis, and population genetics of the domestic horse.</title>
        <authorList>
            <consortium name="Broad Institute Genome Sequencing Platform"/>
            <consortium name="Broad Institute Whole Genome Assembly Team"/>
            <person name="Wade C.M."/>
            <person name="Giulotto E."/>
            <person name="Sigurdsson S."/>
            <person name="Zoli M."/>
            <person name="Gnerre S."/>
            <person name="Imsland F."/>
            <person name="Lear T.L."/>
            <person name="Adelson D.L."/>
            <person name="Bailey E."/>
            <person name="Bellone R.R."/>
            <person name="Bloecker H."/>
            <person name="Distl O."/>
            <person name="Edgar R.C."/>
            <person name="Garber M."/>
            <person name="Leeb T."/>
            <person name="Mauceli E."/>
            <person name="MacLeod J.N."/>
            <person name="Penedo M.C.T."/>
            <person name="Raison J.M."/>
            <person name="Sharpe T."/>
            <person name="Vogel J."/>
            <person name="Andersson L."/>
            <person name="Antczak D.F."/>
            <person name="Biagi T."/>
            <person name="Binns M.M."/>
            <person name="Chowdhary B.P."/>
            <person name="Coleman S.J."/>
            <person name="Della Valle G."/>
            <person name="Fryc S."/>
            <person name="Guerin G."/>
            <person name="Hasegawa T."/>
            <person name="Hill E.W."/>
            <person name="Jurka J."/>
            <person name="Kiialainen A."/>
            <person name="Lindgren G."/>
            <person name="Liu J."/>
            <person name="Magnani E."/>
            <person name="Mickelson J.R."/>
            <person name="Murray J."/>
            <person name="Nergadze S.G."/>
            <person name="Onofrio R."/>
            <person name="Pedroni S."/>
            <person name="Piras M.F."/>
            <person name="Raudsepp T."/>
            <person name="Rocchi M."/>
            <person name="Roeed K.H."/>
            <person name="Ryder O.A."/>
            <person name="Searle S."/>
            <person name="Skow L."/>
            <person name="Swinburne J.E."/>
            <person name="Syvaenen A.C."/>
            <person name="Tozaki T."/>
            <person name="Valberg S.J."/>
            <person name="Vaudin M."/>
            <person name="White J.R."/>
            <person name="Zody M.C."/>
            <person name="Lander E.S."/>
            <person name="Lindblad-Toh K."/>
        </authorList>
    </citation>
    <scope>NUCLEOTIDE SEQUENCE [LARGE SCALE GENOMIC DNA]</scope>
    <source>
        <strain evidence="1 2">Thoroughbred</strain>
    </source>
</reference>
<dbReference type="Proteomes" id="UP000002281">
    <property type="component" value="Chromosome 5"/>
</dbReference>
<protein>
    <submittedName>
        <fullName evidence="1">Uncharacterized protein</fullName>
    </submittedName>
</protein>
<proteinExistence type="predicted"/>
<dbReference type="Ensembl" id="ENSECAT00000124072.1">
    <property type="protein sequence ID" value="ENSECAP00000075202.1"/>
    <property type="gene ID" value="ENSECAG00000050529.1"/>
</dbReference>
<name>A0A9L0SMJ0_HORSE</name>
<keyword evidence="2" id="KW-1185">Reference proteome</keyword>
<dbReference type="GeneTree" id="ENSGT00900000143258"/>
<accession>A0A9L0SMJ0</accession>
<sequence length="166" mass="19015">VPRWKLLEILLRRPSVQTTCSGQCRCTVVCTLVRLGKGEQRHGQLETELLFPRRRHLLAPFSNLTPSVFLHRFCTLGTKKLARTLLRQDCFGEEMRGSWDLFQRKLINSEHLQLKLPLDIVGSVSIKIKHCTSSKRKSFAGPVQTALHRNLAVIFRFRAGVIDKLV</sequence>
<reference evidence="1" key="2">
    <citation type="submission" date="2025-08" db="UniProtKB">
        <authorList>
            <consortium name="Ensembl"/>
        </authorList>
    </citation>
    <scope>IDENTIFICATION</scope>
    <source>
        <strain evidence="1">Thoroughbred</strain>
    </source>
</reference>